<sequence>MGTDHQTLHLNASKRTKFTNASLRELRENGQIPAVVYGVNTNLAIHVDEKELRKVSRTGRSEFFELKLDDGGSFPALIKDIQQRGGRWVHVDFLQVSKNKPIRVKIPLHYNGTAEGTKGDAILQVQSTELEVEGLPDALPAGLDIDVTPLGVGDKLTAAEVSLPEGVTLVSSGEELLASVITTRGSGADTTEEAEAPEDSAEEPLQE</sequence>
<feature type="region of interest" description="Disordered" evidence="6">
    <location>
        <begin position="182"/>
        <end position="207"/>
    </location>
</feature>
<evidence type="ECO:0000256" key="3">
    <source>
        <dbReference type="ARBA" id="ARBA00022980"/>
    </source>
</evidence>
<accession>A0A433XZG7</accession>
<dbReference type="RefSeq" id="WP_127194652.1">
    <property type="nucleotide sequence ID" value="NZ_RZNY01000033.1"/>
</dbReference>
<comment type="function">
    <text evidence="5">This is one of the proteins that binds to the 5S RNA in the ribosome where it forms part of the central protuberance.</text>
</comment>
<dbReference type="GO" id="GO:0008097">
    <property type="term" value="F:5S rRNA binding"/>
    <property type="evidence" value="ECO:0007669"/>
    <property type="project" value="InterPro"/>
</dbReference>
<dbReference type="InterPro" id="IPR020056">
    <property type="entry name" value="Rbsml_bL25/Gln-tRNA_synth_N"/>
</dbReference>
<proteinExistence type="inferred from homology"/>
<dbReference type="GO" id="GO:0022625">
    <property type="term" value="C:cytosolic large ribosomal subunit"/>
    <property type="evidence" value="ECO:0007669"/>
    <property type="project" value="TreeGrafter"/>
</dbReference>
<evidence type="ECO:0000256" key="1">
    <source>
        <dbReference type="ARBA" id="ARBA00022730"/>
    </source>
</evidence>
<evidence type="ECO:0000313" key="10">
    <source>
        <dbReference type="Proteomes" id="UP000279446"/>
    </source>
</evidence>
<reference evidence="9 10" key="1">
    <citation type="submission" date="2018-12" db="EMBL/GenBank/DDBJ databases">
        <authorList>
            <person name="Sun L."/>
            <person name="Chen Z."/>
        </authorList>
    </citation>
    <scope>NUCLEOTIDE SEQUENCE [LARGE SCALE GENOMIC DNA]</scope>
    <source>
        <strain evidence="9 10">DSM 15890</strain>
    </source>
</reference>
<dbReference type="OrthoDB" id="9790002at2"/>
<dbReference type="PANTHER" id="PTHR33284:SF1">
    <property type="entry name" value="RIBOSOMAL PROTEIN L25_GLN-TRNA SYNTHETASE, ANTI-CODON-BINDING DOMAIN-CONTAINING PROTEIN"/>
    <property type="match status" value="1"/>
</dbReference>
<keyword evidence="1 5" id="KW-0699">rRNA-binding</keyword>
<dbReference type="EMBL" id="RZNY01000033">
    <property type="protein sequence ID" value="RUT40706.1"/>
    <property type="molecule type" value="Genomic_DNA"/>
</dbReference>
<dbReference type="HAMAP" id="MF_01334">
    <property type="entry name" value="Ribosomal_bL25_CTC"/>
    <property type="match status" value="1"/>
</dbReference>
<dbReference type="Pfam" id="PF01386">
    <property type="entry name" value="Ribosomal_L25p"/>
    <property type="match status" value="1"/>
</dbReference>
<evidence type="ECO:0000259" key="7">
    <source>
        <dbReference type="Pfam" id="PF01386"/>
    </source>
</evidence>
<dbReference type="NCBIfam" id="TIGR00731">
    <property type="entry name" value="bL25_bact_ctc"/>
    <property type="match status" value="1"/>
</dbReference>
<dbReference type="InterPro" id="IPR020930">
    <property type="entry name" value="Ribosomal_uL5_bac-type"/>
</dbReference>
<evidence type="ECO:0000256" key="5">
    <source>
        <dbReference type="HAMAP-Rule" id="MF_01334"/>
    </source>
</evidence>
<keyword evidence="3 5" id="KW-0689">Ribosomal protein</keyword>
<organism evidence="9 10">
    <name type="scientific">Paenibacillus anaericanus</name>
    <dbReference type="NCBI Taxonomy" id="170367"/>
    <lineage>
        <taxon>Bacteria</taxon>
        <taxon>Bacillati</taxon>
        <taxon>Bacillota</taxon>
        <taxon>Bacilli</taxon>
        <taxon>Bacillales</taxon>
        <taxon>Paenibacillaceae</taxon>
        <taxon>Paenibacillus</taxon>
    </lineage>
</organism>
<comment type="subunit">
    <text evidence="5">Part of the 50S ribosomal subunit; part of the 5S rRNA/L5/L18/L25 subcomplex. Contacts the 5S rRNA. Binds to the 5S rRNA independently of L5 and L18.</text>
</comment>
<dbReference type="GO" id="GO:0006412">
    <property type="term" value="P:translation"/>
    <property type="evidence" value="ECO:0007669"/>
    <property type="project" value="UniProtKB-UniRule"/>
</dbReference>
<dbReference type="SUPFAM" id="SSF50715">
    <property type="entry name" value="Ribosomal protein L25-like"/>
    <property type="match status" value="1"/>
</dbReference>
<dbReference type="CDD" id="cd00495">
    <property type="entry name" value="Ribosomal_L25_TL5_CTC"/>
    <property type="match status" value="1"/>
</dbReference>
<keyword evidence="2 5" id="KW-0694">RNA-binding</keyword>
<protein>
    <recommendedName>
        <fullName evidence="5">Large ribosomal subunit protein bL25</fullName>
    </recommendedName>
    <alternativeName>
        <fullName evidence="5">General stress protein CTC</fullName>
    </alternativeName>
</protein>
<comment type="similarity">
    <text evidence="5">Belongs to the bacterial ribosomal protein bL25 family. CTC subfamily.</text>
</comment>
<feature type="domain" description="Large ribosomal subunit protein bL25 beta" evidence="8">
    <location>
        <begin position="102"/>
        <end position="183"/>
    </location>
</feature>
<dbReference type="InterPro" id="IPR011035">
    <property type="entry name" value="Ribosomal_bL25/Gln-tRNA_synth"/>
</dbReference>
<evidence type="ECO:0000256" key="2">
    <source>
        <dbReference type="ARBA" id="ARBA00022884"/>
    </source>
</evidence>
<feature type="compositionally biased region" description="Acidic residues" evidence="6">
    <location>
        <begin position="190"/>
        <end position="207"/>
    </location>
</feature>
<dbReference type="Pfam" id="PF14693">
    <property type="entry name" value="Ribosomal_TL5_C"/>
    <property type="match status" value="1"/>
</dbReference>
<dbReference type="InterPro" id="IPR037121">
    <property type="entry name" value="Ribosomal_bL25_C"/>
</dbReference>
<gene>
    <name evidence="5" type="primary">rplY</name>
    <name evidence="5" type="synonym">ctc</name>
    <name evidence="9" type="ORF">EJP82_24315</name>
</gene>
<evidence type="ECO:0000256" key="6">
    <source>
        <dbReference type="SAM" id="MobiDB-lite"/>
    </source>
</evidence>
<keyword evidence="4 5" id="KW-0687">Ribonucleoprotein</keyword>
<dbReference type="InterPro" id="IPR029751">
    <property type="entry name" value="Ribosomal_L25_dom"/>
</dbReference>
<dbReference type="GO" id="GO:0003735">
    <property type="term" value="F:structural constituent of ribosome"/>
    <property type="evidence" value="ECO:0007669"/>
    <property type="project" value="InterPro"/>
</dbReference>
<evidence type="ECO:0000313" key="9">
    <source>
        <dbReference type="EMBL" id="RUT40706.1"/>
    </source>
</evidence>
<dbReference type="PANTHER" id="PTHR33284">
    <property type="entry name" value="RIBOSOMAL PROTEIN L25/GLN-TRNA SYNTHETASE, ANTI-CODON-BINDING DOMAIN-CONTAINING PROTEIN"/>
    <property type="match status" value="1"/>
</dbReference>
<dbReference type="Proteomes" id="UP000279446">
    <property type="component" value="Unassembled WGS sequence"/>
</dbReference>
<feature type="domain" description="Large ribosomal subunit protein bL25 L25" evidence="7">
    <location>
        <begin position="10"/>
        <end position="93"/>
    </location>
</feature>
<name>A0A433XZG7_9BACL</name>
<dbReference type="InterPro" id="IPR001021">
    <property type="entry name" value="Ribosomal_bL25_long"/>
</dbReference>
<comment type="caution">
    <text evidence="9">The sequence shown here is derived from an EMBL/GenBank/DDBJ whole genome shotgun (WGS) entry which is preliminary data.</text>
</comment>
<evidence type="ECO:0000256" key="4">
    <source>
        <dbReference type="ARBA" id="ARBA00023274"/>
    </source>
</evidence>
<dbReference type="Gene3D" id="2.40.240.10">
    <property type="entry name" value="Ribosomal Protein L25, Chain P"/>
    <property type="match status" value="1"/>
</dbReference>
<keyword evidence="10" id="KW-1185">Reference proteome</keyword>
<dbReference type="Gene3D" id="2.170.120.20">
    <property type="entry name" value="Ribosomal protein L25, beta domain"/>
    <property type="match status" value="1"/>
</dbReference>
<evidence type="ECO:0000259" key="8">
    <source>
        <dbReference type="Pfam" id="PF14693"/>
    </source>
</evidence>
<dbReference type="AlphaFoldDB" id="A0A433XZG7"/>
<dbReference type="InterPro" id="IPR020057">
    <property type="entry name" value="Ribosomal_bL25_b-dom"/>
</dbReference>